<protein>
    <submittedName>
        <fullName evidence="2">Uncharacterized protein</fullName>
    </submittedName>
</protein>
<keyword evidence="3" id="KW-1185">Reference proteome</keyword>
<dbReference type="EMBL" id="CALTRL010006112">
    <property type="protein sequence ID" value="CAH7689676.1"/>
    <property type="molecule type" value="Genomic_DNA"/>
</dbReference>
<gene>
    <name evidence="2" type="ORF">PPACK8108_LOCUS24807</name>
</gene>
<evidence type="ECO:0000313" key="2">
    <source>
        <dbReference type="EMBL" id="CAH7689676.1"/>
    </source>
</evidence>
<comment type="caution">
    <text evidence="2">The sequence shown here is derived from an EMBL/GenBank/DDBJ whole genome shotgun (WGS) entry which is preliminary data.</text>
</comment>
<sequence>MNEDEDIGMFWDLKPANRNQRDNNDQSTAPSTTHRYSYTVELGLNVKVSEKEDRKITEYLEEEEEEEEEGEEEEEEEENNHHAVWMKHLLKQPSTSNSTAGTRVKACWSDPTN</sequence>
<proteinExistence type="predicted"/>
<evidence type="ECO:0000313" key="3">
    <source>
        <dbReference type="Proteomes" id="UP001153365"/>
    </source>
</evidence>
<feature type="region of interest" description="Disordered" evidence="1">
    <location>
        <begin position="58"/>
        <end position="113"/>
    </location>
</feature>
<feature type="compositionally biased region" description="Acidic residues" evidence="1">
    <location>
        <begin position="59"/>
        <end position="78"/>
    </location>
</feature>
<feature type="compositionally biased region" description="Polar residues" evidence="1">
    <location>
        <begin position="92"/>
        <end position="101"/>
    </location>
</feature>
<organism evidence="2 3">
    <name type="scientific">Phakopsora pachyrhizi</name>
    <name type="common">Asian soybean rust disease fungus</name>
    <dbReference type="NCBI Taxonomy" id="170000"/>
    <lineage>
        <taxon>Eukaryota</taxon>
        <taxon>Fungi</taxon>
        <taxon>Dikarya</taxon>
        <taxon>Basidiomycota</taxon>
        <taxon>Pucciniomycotina</taxon>
        <taxon>Pucciniomycetes</taxon>
        <taxon>Pucciniales</taxon>
        <taxon>Phakopsoraceae</taxon>
        <taxon>Phakopsora</taxon>
    </lineage>
</organism>
<feature type="region of interest" description="Disordered" evidence="1">
    <location>
        <begin position="1"/>
        <end position="36"/>
    </location>
</feature>
<evidence type="ECO:0000256" key="1">
    <source>
        <dbReference type="SAM" id="MobiDB-lite"/>
    </source>
</evidence>
<accession>A0AAV0BSC6</accession>
<name>A0AAV0BSC6_PHAPC</name>
<reference evidence="2" key="1">
    <citation type="submission" date="2022-06" db="EMBL/GenBank/DDBJ databases">
        <authorList>
            <consortium name="SYNGENTA / RWTH Aachen University"/>
        </authorList>
    </citation>
    <scope>NUCLEOTIDE SEQUENCE</scope>
</reference>
<feature type="compositionally biased region" description="Polar residues" evidence="1">
    <location>
        <begin position="25"/>
        <end position="36"/>
    </location>
</feature>
<dbReference type="AlphaFoldDB" id="A0AAV0BSC6"/>
<dbReference type="Proteomes" id="UP001153365">
    <property type="component" value="Unassembled WGS sequence"/>
</dbReference>